<dbReference type="PROSITE" id="PS50937">
    <property type="entry name" value="HTH_MERR_2"/>
    <property type="match status" value="1"/>
</dbReference>
<dbReference type="AlphaFoldDB" id="A0A9D1I4B2"/>
<dbReference type="InterPro" id="IPR047057">
    <property type="entry name" value="MerR_fam"/>
</dbReference>
<reference evidence="6" key="1">
    <citation type="submission" date="2020-10" db="EMBL/GenBank/DDBJ databases">
        <authorList>
            <person name="Gilroy R."/>
        </authorList>
    </citation>
    <scope>NUCLEOTIDE SEQUENCE</scope>
    <source>
        <strain evidence="6">11300</strain>
    </source>
</reference>
<keyword evidence="4" id="KW-0804">Transcription</keyword>
<proteinExistence type="predicted"/>
<sequence>MKKYYKIGEISKLYSISPDSLRYYEDLGILKPKRDVNGYRMYSINDIWTLNILRELRTIGFSMEQIKEHLLSYDLKSTLGLFSDAIDVIDKKTAELSALRAQLSERIDEIKRHQSSDKPKNKITVQYYPERHVLKLSEDVYRDDEIDFVIKKLQSEYEDQLYIIGYGDIGSTIPLEELQEGRYGHFDSAFYIVDPEEEYDDVLPSGSYLSMIVGGSYAQMAFYWEQLLSYARSHDLEPVGKAIELYLIDNHDTSDEDEYVTQIQIRINGEERPL</sequence>
<dbReference type="SUPFAM" id="SSF55136">
    <property type="entry name" value="Probable bacterial effector-binding domain"/>
    <property type="match status" value="1"/>
</dbReference>
<dbReference type="SUPFAM" id="SSF46955">
    <property type="entry name" value="Putative DNA-binding domain"/>
    <property type="match status" value="1"/>
</dbReference>
<evidence type="ECO:0000256" key="4">
    <source>
        <dbReference type="ARBA" id="ARBA00023163"/>
    </source>
</evidence>
<keyword evidence="3" id="KW-0238">DNA-binding</keyword>
<dbReference type="PANTHER" id="PTHR30204">
    <property type="entry name" value="REDOX-CYCLING DRUG-SENSING TRANSCRIPTIONAL ACTIVATOR SOXR"/>
    <property type="match status" value="1"/>
</dbReference>
<dbReference type="Pfam" id="PF13411">
    <property type="entry name" value="MerR_1"/>
    <property type="match status" value="1"/>
</dbReference>
<dbReference type="CDD" id="cd00592">
    <property type="entry name" value="HTH_MerR-like"/>
    <property type="match status" value="1"/>
</dbReference>
<dbReference type="InterPro" id="IPR000551">
    <property type="entry name" value="MerR-type_HTH_dom"/>
</dbReference>
<dbReference type="InterPro" id="IPR009061">
    <property type="entry name" value="DNA-bd_dom_put_sf"/>
</dbReference>
<dbReference type="PANTHER" id="PTHR30204:SF69">
    <property type="entry name" value="MERR-FAMILY TRANSCRIPTIONAL REGULATOR"/>
    <property type="match status" value="1"/>
</dbReference>
<dbReference type="InterPro" id="IPR011256">
    <property type="entry name" value="Reg_factor_effector_dom_sf"/>
</dbReference>
<evidence type="ECO:0000256" key="3">
    <source>
        <dbReference type="ARBA" id="ARBA00023125"/>
    </source>
</evidence>
<dbReference type="Pfam" id="PF06445">
    <property type="entry name" value="GyrI-like"/>
    <property type="match status" value="1"/>
</dbReference>
<evidence type="ECO:0000256" key="1">
    <source>
        <dbReference type="ARBA" id="ARBA00022491"/>
    </source>
</evidence>
<reference evidence="6" key="2">
    <citation type="journal article" date="2021" name="PeerJ">
        <title>Extensive microbial diversity within the chicken gut microbiome revealed by metagenomics and culture.</title>
        <authorList>
            <person name="Gilroy R."/>
            <person name="Ravi A."/>
            <person name="Getino M."/>
            <person name="Pursley I."/>
            <person name="Horton D.L."/>
            <person name="Alikhan N.F."/>
            <person name="Baker D."/>
            <person name="Gharbi K."/>
            <person name="Hall N."/>
            <person name="Watson M."/>
            <person name="Adriaenssens E.M."/>
            <person name="Foster-Nyarko E."/>
            <person name="Jarju S."/>
            <person name="Secka A."/>
            <person name="Antonio M."/>
            <person name="Oren A."/>
            <person name="Chaudhuri R.R."/>
            <person name="La Ragione R."/>
            <person name="Hildebrand F."/>
            <person name="Pallen M.J."/>
        </authorList>
    </citation>
    <scope>NUCLEOTIDE SEQUENCE</scope>
    <source>
        <strain evidence="6">11300</strain>
    </source>
</reference>
<keyword evidence="1" id="KW-0678">Repressor</keyword>
<evidence type="ECO:0000313" key="6">
    <source>
        <dbReference type="EMBL" id="HIU27964.1"/>
    </source>
</evidence>
<evidence type="ECO:0000259" key="5">
    <source>
        <dbReference type="PROSITE" id="PS50937"/>
    </source>
</evidence>
<keyword evidence="2" id="KW-0805">Transcription regulation</keyword>
<protein>
    <submittedName>
        <fullName evidence="6">MerR family transcriptional regulator</fullName>
    </submittedName>
</protein>
<feature type="domain" description="HTH merR-type" evidence="5">
    <location>
        <begin position="4"/>
        <end position="72"/>
    </location>
</feature>
<comment type="caution">
    <text evidence="6">The sequence shown here is derived from an EMBL/GenBank/DDBJ whole genome shotgun (WGS) entry which is preliminary data.</text>
</comment>
<evidence type="ECO:0000313" key="7">
    <source>
        <dbReference type="Proteomes" id="UP000824091"/>
    </source>
</evidence>
<organism evidence="6 7">
    <name type="scientific">Candidatus Fimisoma avicola</name>
    <dbReference type="NCBI Taxonomy" id="2840826"/>
    <lineage>
        <taxon>Bacteria</taxon>
        <taxon>Bacillati</taxon>
        <taxon>Bacillota</taxon>
        <taxon>Clostridia</taxon>
        <taxon>Eubacteriales</taxon>
        <taxon>Candidatus Fimisoma</taxon>
    </lineage>
</organism>
<dbReference type="Gene3D" id="1.10.1660.10">
    <property type="match status" value="1"/>
</dbReference>
<dbReference type="Gene3D" id="3.20.80.10">
    <property type="entry name" value="Regulatory factor, effector binding domain"/>
    <property type="match status" value="1"/>
</dbReference>
<dbReference type="InterPro" id="IPR029442">
    <property type="entry name" value="GyrI-like"/>
</dbReference>
<dbReference type="EMBL" id="DVMO01000092">
    <property type="protein sequence ID" value="HIU27964.1"/>
    <property type="molecule type" value="Genomic_DNA"/>
</dbReference>
<dbReference type="Proteomes" id="UP000824091">
    <property type="component" value="Unassembled WGS sequence"/>
</dbReference>
<evidence type="ECO:0000256" key="2">
    <source>
        <dbReference type="ARBA" id="ARBA00023015"/>
    </source>
</evidence>
<name>A0A9D1I4B2_9FIRM</name>
<dbReference type="GO" id="GO:0003700">
    <property type="term" value="F:DNA-binding transcription factor activity"/>
    <property type="evidence" value="ECO:0007669"/>
    <property type="project" value="InterPro"/>
</dbReference>
<gene>
    <name evidence="6" type="ORF">IAD16_06265</name>
</gene>
<dbReference type="GO" id="GO:0003677">
    <property type="term" value="F:DNA binding"/>
    <property type="evidence" value="ECO:0007669"/>
    <property type="project" value="UniProtKB-KW"/>
</dbReference>
<dbReference type="SMART" id="SM00422">
    <property type="entry name" value="HTH_MERR"/>
    <property type="match status" value="1"/>
</dbReference>
<accession>A0A9D1I4B2</accession>